<feature type="chain" id="PRO_5045337016" evidence="1">
    <location>
        <begin position="22"/>
        <end position="358"/>
    </location>
</feature>
<feature type="domain" description="Right handed beta helix" evidence="2">
    <location>
        <begin position="123"/>
        <end position="292"/>
    </location>
</feature>
<keyword evidence="4" id="KW-1185">Reference proteome</keyword>
<evidence type="ECO:0000256" key="1">
    <source>
        <dbReference type="SAM" id="SignalP"/>
    </source>
</evidence>
<dbReference type="InterPro" id="IPR012334">
    <property type="entry name" value="Pectin_lyas_fold"/>
</dbReference>
<reference evidence="3 4" key="1">
    <citation type="submission" date="2024-09" db="EMBL/GenBank/DDBJ databases">
        <authorList>
            <person name="D'Angelo T."/>
        </authorList>
    </citation>
    <scope>NUCLEOTIDE SEQUENCE [LARGE SCALE GENOMIC DNA]</scope>
    <source>
        <strain evidence="3">SAG AM-311-F02</strain>
    </source>
</reference>
<dbReference type="Proteomes" id="UP001594288">
    <property type="component" value="Unassembled WGS sequence"/>
</dbReference>
<gene>
    <name evidence="3" type="ORF">ACFL2Z_00725</name>
</gene>
<dbReference type="Pfam" id="PF13229">
    <property type="entry name" value="Beta_helix"/>
    <property type="match status" value="1"/>
</dbReference>
<dbReference type="InterPro" id="IPR011050">
    <property type="entry name" value="Pectin_lyase_fold/virulence"/>
</dbReference>
<sequence length="358" mass="36904">MRRLFLLIAAATLLVSGPAIARTWNIEHDGTGDAPTILAGIDSASAGDTVLVLQGTYHEHDIHLKSGVLLTAQHSIRDLVVIDALGQGRVLVFDGVDATCRVQYLTLTGGHATGTGSDGSGGGVFCTNYSAPAIHICYFHNNTADNLGGGAYCEDHSSPTFSSGVFYENQAGVGGGGIACRSYSNPSFDYSTLKGNWSANGGGLYCSDNSSPALGFCTFLNCLGSGMGGGMYSEGGSTPSLTRCIIGFSADGEGAYADDDGSIPAFNCCDIYGNEGGDWVGRIASQNNTVGNFTQDPLFCDTLEVESGLSVEACSPCVFGNHPAGAFCGAQIGNTYPDCGCGEATEPSTWGAVKSLYR</sequence>
<evidence type="ECO:0000259" key="2">
    <source>
        <dbReference type="Pfam" id="PF13229"/>
    </source>
</evidence>
<feature type="signal peptide" evidence="1">
    <location>
        <begin position="1"/>
        <end position="21"/>
    </location>
</feature>
<dbReference type="InterPro" id="IPR039448">
    <property type="entry name" value="Beta_helix"/>
</dbReference>
<proteinExistence type="predicted"/>
<comment type="caution">
    <text evidence="3">The sequence shown here is derived from an EMBL/GenBank/DDBJ whole genome shotgun (WGS) entry which is preliminary data.</text>
</comment>
<organism evidence="3 4">
    <name type="scientific">Eiseniibacteriota bacterium</name>
    <dbReference type="NCBI Taxonomy" id="2212470"/>
    <lineage>
        <taxon>Bacteria</taxon>
        <taxon>Candidatus Eiseniibacteriota</taxon>
    </lineage>
</organism>
<protein>
    <submittedName>
        <fullName evidence="3">Right-handed parallel beta-helix repeat-containing protein</fullName>
    </submittedName>
</protein>
<dbReference type="Gene3D" id="2.160.20.10">
    <property type="entry name" value="Single-stranded right-handed beta-helix, Pectin lyase-like"/>
    <property type="match status" value="1"/>
</dbReference>
<dbReference type="SUPFAM" id="SSF51126">
    <property type="entry name" value="Pectin lyase-like"/>
    <property type="match status" value="1"/>
</dbReference>
<name>A0ABV6YMZ1_UNCEI</name>
<evidence type="ECO:0000313" key="4">
    <source>
        <dbReference type="Proteomes" id="UP001594288"/>
    </source>
</evidence>
<dbReference type="EMBL" id="JBHPEI010000006">
    <property type="protein sequence ID" value="MFC1799424.1"/>
    <property type="molecule type" value="Genomic_DNA"/>
</dbReference>
<evidence type="ECO:0000313" key="3">
    <source>
        <dbReference type="EMBL" id="MFC1799424.1"/>
    </source>
</evidence>
<accession>A0ABV6YMZ1</accession>
<keyword evidence="1" id="KW-0732">Signal</keyword>